<evidence type="ECO:0000313" key="4">
    <source>
        <dbReference type="Proteomes" id="UP001303222"/>
    </source>
</evidence>
<feature type="compositionally biased region" description="Low complexity" evidence="1">
    <location>
        <begin position="956"/>
        <end position="967"/>
    </location>
</feature>
<feature type="compositionally biased region" description="Acidic residues" evidence="1">
    <location>
        <begin position="1049"/>
        <end position="1081"/>
    </location>
</feature>
<evidence type="ECO:0000313" key="3">
    <source>
        <dbReference type="EMBL" id="KAK3953404.1"/>
    </source>
</evidence>
<feature type="region of interest" description="Disordered" evidence="1">
    <location>
        <begin position="293"/>
        <end position="316"/>
    </location>
</feature>
<accession>A0AAN6SHA2</accession>
<feature type="compositionally biased region" description="Pro residues" evidence="1">
    <location>
        <begin position="578"/>
        <end position="593"/>
    </location>
</feature>
<reference evidence="3" key="2">
    <citation type="submission" date="2023-06" db="EMBL/GenBank/DDBJ databases">
        <authorList>
            <consortium name="Lawrence Berkeley National Laboratory"/>
            <person name="Mondo S.J."/>
            <person name="Hensen N."/>
            <person name="Bonometti L."/>
            <person name="Westerberg I."/>
            <person name="Brannstrom I.O."/>
            <person name="Guillou S."/>
            <person name="Cros-Aarteil S."/>
            <person name="Calhoun S."/>
            <person name="Haridas S."/>
            <person name="Kuo A."/>
            <person name="Pangilinan J."/>
            <person name="Riley R."/>
            <person name="Labutti K."/>
            <person name="Andreopoulos B."/>
            <person name="Lipzen A."/>
            <person name="Chen C."/>
            <person name="Yanf M."/>
            <person name="Daum C."/>
            <person name="Ng V."/>
            <person name="Clum A."/>
            <person name="Steindorff A."/>
            <person name="Ohm R."/>
            <person name="Martin F."/>
            <person name="Silar P."/>
            <person name="Natvig D."/>
            <person name="Lalanne C."/>
            <person name="Gautier V."/>
            <person name="Ament-Velasquez S.L."/>
            <person name="Kruys A."/>
            <person name="Hutchinson M.I."/>
            <person name="Powell A.J."/>
            <person name="Barry K."/>
            <person name="Miller A.N."/>
            <person name="Grigoriev I.V."/>
            <person name="Debuchy R."/>
            <person name="Gladieux P."/>
            <person name="Thoren M.H."/>
            <person name="Johannesson H."/>
        </authorList>
    </citation>
    <scope>NUCLEOTIDE SEQUENCE</scope>
    <source>
        <strain evidence="3">CBS 626.80</strain>
    </source>
</reference>
<feature type="compositionally biased region" description="Low complexity" evidence="1">
    <location>
        <begin position="835"/>
        <end position="878"/>
    </location>
</feature>
<feature type="region of interest" description="Disordered" evidence="1">
    <location>
        <begin position="117"/>
        <end position="190"/>
    </location>
</feature>
<feature type="compositionally biased region" description="Polar residues" evidence="1">
    <location>
        <begin position="151"/>
        <end position="165"/>
    </location>
</feature>
<name>A0AAN6SHA2_9PEZI</name>
<feature type="region of interest" description="Disordered" evidence="1">
    <location>
        <begin position="560"/>
        <end position="636"/>
    </location>
</feature>
<feature type="compositionally biased region" description="Low complexity" evidence="1">
    <location>
        <begin position="293"/>
        <end position="303"/>
    </location>
</feature>
<dbReference type="AlphaFoldDB" id="A0AAN6SHA2"/>
<sequence length="1081" mass="115949">MFISNPKPSQQGEEADEMVWRNSFLEPATTTPATATTTGFPPLLHNGFNNGLDHNNLEDFCHQTAQANSNDNHSASSLPHTTIHHQNHNPQFDPTSSTSHLDMDMDMDMMTSFSPSFDSSTMSASCSPSVGATWSESSPEYETCRQHEGNGDTTSSSFHRPSTTESSSQSNDAQSFSSTSDASWGSSPAPIQGSYMAADLSDTTATTATTASLASPHSRSMSAYPGQGQQHQQQQQPADFSSQNLSDASAQCLQGTVEPDSLFNNAGSAPPHQQILSDFGVVWSSAPSSQPSLTSASSSFVSSHNHHHQAAEPGWHNLHQYSALSADPMMDEPRFSSFDNMSDGGMSSAMPSSPINPFQHSGGATGHQSLFCDGLPSPTHSSFGVGRSMSSANGGGLVSLQHQQQNQYPSVMLNGGQVAASFDSGSNFSLGPSSHSSTSGGDILFRGPISHRTVFDTYPSSGGPTHLDHDNANAAVKAEGPLSVSPGSLWPNNSHNQHHKTPTPHPSPDSSPLNAHSFFHQTGNQMPSLNIDFGVNNNTAVQFGSGGHGHINTNQLHPHYVQQHQQQQSRAQRKSLPHSPPPHRMGGRPPSPRYNPGVMTTREMLPSSHPNSPSMSMTWGHHQGQGHPPGLPHHHHQALMMKQPNMLPSHAHHHQQHPQHLGSMSRRNQQPFHHGHGHGAHPYHPSSSSSNTSNTKRRAQGLPATATDHLKRARAEQDALLVRLRKQGKSYKQIAQIGRFTEAESTLRGRYRTLTKSREERVRKPEWTDKDLRLLEQAVRTLAKGPLSVTYSNASRASASRGSSSSMSVSSSTRTTTTTTPAGGGEAMNITSLVSTSSKSSAASPASPTSPSASASTFTSTSTSNQPQSSSSSSSQQPRGIPTTTTKIPWKQVAHYIVSHGGSYKFGNATVRKRWEELMRDQLARGKDLQKPFWEQRSKRSPYHPLSQSAGGGASSGFHSRGGAIAAGAGGLQGQGQGQGQRRDSVDQERGVKREAAAAAAANTSSTHMKSERDDGEGDGNLAYSDWLDMSALGDDADENNDRSNGTDGDGDYDVSDVSDSEEEEEDEDEDEDSDDDDYME</sequence>
<gene>
    <name evidence="3" type="ORF">QBC32DRAFT_397157</name>
</gene>
<feature type="compositionally biased region" description="Low complexity" evidence="1">
    <location>
        <begin position="560"/>
        <end position="570"/>
    </location>
</feature>
<feature type="region of interest" description="Disordered" evidence="1">
    <location>
        <begin position="648"/>
        <end position="711"/>
    </location>
</feature>
<evidence type="ECO:0000259" key="2">
    <source>
        <dbReference type="SMART" id="SM00717"/>
    </source>
</evidence>
<organism evidence="3 4">
    <name type="scientific">Pseudoneurospora amorphoporcata</name>
    <dbReference type="NCBI Taxonomy" id="241081"/>
    <lineage>
        <taxon>Eukaryota</taxon>
        <taxon>Fungi</taxon>
        <taxon>Dikarya</taxon>
        <taxon>Ascomycota</taxon>
        <taxon>Pezizomycotina</taxon>
        <taxon>Sordariomycetes</taxon>
        <taxon>Sordariomycetidae</taxon>
        <taxon>Sordariales</taxon>
        <taxon>Sordariaceae</taxon>
        <taxon>Pseudoneurospora</taxon>
    </lineage>
</organism>
<feature type="region of interest" description="Disordered" evidence="1">
    <location>
        <begin position="207"/>
        <end position="247"/>
    </location>
</feature>
<feature type="region of interest" description="Disordered" evidence="1">
    <location>
        <begin position="929"/>
        <end position="1081"/>
    </location>
</feature>
<comment type="caution">
    <text evidence="3">The sequence shown here is derived from an EMBL/GenBank/DDBJ whole genome shotgun (WGS) entry which is preliminary data.</text>
</comment>
<feature type="compositionally biased region" description="Low complexity" evidence="1">
    <location>
        <begin position="682"/>
        <end position="693"/>
    </location>
</feature>
<feature type="compositionally biased region" description="Low complexity" evidence="1">
    <location>
        <begin position="226"/>
        <end position="236"/>
    </location>
</feature>
<dbReference type="InterPro" id="IPR001005">
    <property type="entry name" value="SANT/Myb"/>
</dbReference>
<feature type="compositionally biased region" description="Polar residues" evidence="1">
    <location>
        <begin position="237"/>
        <end position="247"/>
    </location>
</feature>
<dbReference type="Proteomes" id="UP001303222">
    <property type="component" value="Unassembled WGS sequence"/>
</dbReference>
<reference evidence="3" key="1">
    <citation type="journal article" date="2023" name="Mol. Phylogenet. Evol.">
        <title>Genome-scale phylogeny and comparative genomics of the fungal order Sordariales.</title>
        <authorList>
            <person name="Hensen N."/>
            <person name="Bonometti L."/>
            <person name="Westerberg I."/>
            <person name="Brannstrom I.O."/>
            <person name="Guillou S."/>
            <person name="Cros-Aarteil S."/>
            <person name="Calhoun S."/>
            <person name="Haridas S."/>
            <person name="Kuo A."/>
            <person name="Mondo S."/>
            <person name="Pangilinan J."/>
            <person name="Riley R."/>
            <person name="LaButti K."/>
            <person name="Andreopoulos B."/>
            <person name="Lipzen A."/>
            <person name="Chen C."/>
            <person name="Yan M."/>
            <person name="Daum C."/>
            <person name="Ng V."/>
            <person name="Clum A."/>
            <person name="Steindorff A."/>
            <person name="Ohm R.A."/>
            <person name="Martin F."/>
            <person name="Silar P."/>
            <person name="Natvig D.O."/>
            <person name="Lalanne C."/>
            <person name="Gautier V."/>
            <person name="Ament-Velasquez S.L."/>
            <person name="Kruys A."/>
            <person name="Hutchinson M.I."/>
            <person name="Powell A.J."/>
            <person name="Barry K."/>
            <person name="Miller A.N."/>
            <person name="Grigoriev I.V."/>
            <person name="Debuchy R."/>
            <person name="Gladieux P."/>
            <person name="Hiltunen Thoren M."/>
            <person name="Johannesson H."/>
        </authorList>
    </citation>
    <scope>NUCLEOTIDE SEQUENCE</scope>
    <source>
        <strain evidence="3">CBS 626.80</strain>
    </source>
</reference>
<feature type="compositionally biased region" description="Basic and acidic residues" evidence="1">
    <location>
        <begin position="929"/>
        <end position="938"/>
    </location>
</feature>
<feature type="compositionally biased region" description="Polar residues" evidence="1">
    <location>
        <begin position="67"/>
        <end position="80"/>
    </location>
</feature>
<feature type="compositionally biased region" description="Basic and acidic residues" evidence="1">
    <location>
        <begin position="981"/>
        <end position="996"/>
    </location>
</feature>
<feature type="region of interest" description="Disordered" evidence="1">
    <location>
        <begin position="791"/>
        <end position="887"/>
    </location>
</feature>
<feature type="domain" description="Myb-like" evidence="2">
    <location>
        <begin position="763"/>
        <end position="921"/>
    </location>
</feature>
<proteinExistence type="predicted"/>
<dbReference type="EMBL" id="MU859106">
    <property type="protein sequence ID" value="KAK3953404.1"/>
    <property type="molecule type" value="Genomic_DNA"/>
</dbReference>
<protein>
    <recommendedName>
        <fullName evidence="2">Myb-like domain-containing protein</fullName>
    </recommendedName>
</protein>
<feature type="compositionally biased region" description="Polar residues" evidence="1">
    <location>
        <begin position="126"/>
        <end position="140"/>
    </location>
</feature>
<dbReference type="SMART" id="SM00717">
    <property type="entry name" value="SANT"/>
    <property type="match status" value="1"/>
</dbReference>
<keyword evidence="4" id="KW-1185">Reference proteome</keyword>
<feature type="compositionally biased region" description="Low complexity" evidence="1">
    <location>
        <begin position="604"/>
        <end position="628"/>
    </location>
</feature>
<feature type="region of interest" description="Disordered" evidence="1">
    <location>
        <begin position="67"/>
        <end position="102"/>
    </location>
</feature>
<feature type="compositionally biased region" description="Gly residues" evidence="1">
    <location>
        <begin position="968"/>
        <end position="979"/>
    </location>
</feature>
<feature type="compositionally biased region" description="Low complexity" evidence="1">
    <location>
        <begin position="166"/>
        <end position="180"/>
    </location>
</feature>
<feature type="compositionally biased region" description="Low complexity" evidence="1">
    <location>
        <begin position="791"/>
        <end position="820"/>
    </location>
</feature>
<evidence type="ECO:0000256" key="1">
    <source>
        <dbReference type="SAM" id="MobiDB-lite"/>
    </source>
</evidence>
<feature type="region of interest" description="Disordered" evidence="1">
    <location>
        <begin position="481"/>
        <end position="524"/>
    </location>
</feature>